<keyword evidence="3" id="KW-1185">Reference proteome</keyword>
<comment type="caution">
    <text evidence="2">The sequence shown here is derived from an EMBL/GenBank/DDBJ whole genome shotgun (WGS) entry which is preliminary data.</text>
</comment>
<organism evidence="2 3">
    <name type="scientific">Caldimonas mangrovi</name>
    <dbReference type="NCBI Taxonomy" id="2944811"/>
    <lineage>
        <taxon>Bacteria</taxon>
        <taxon>Pseudomonadati</taxon>
        <taxon>Pseudomonadota</taxon>
        <taxon>Betaproteobacteria</taxon>
        <taxon>Burkholderiales</taxon>
        <taxon>Sphaerotilaceae</taxon>
        <taxon>Caldimonas</taxon>
    </lineage>
</organism>
<evidence type="ECO:0000313" key="3">
    <source>
        <dbReference type="Proteomes" id="UP001165541"/>
    </source>
</evidence>
<reference evidence="2" key="1">
    <citation type="submission" date="2022-05" db="EMBL/GenBank/DDBJ databases">
        <title>Schlegelella sp. nov., isolated from mangrove soil.</title>
        <authorList>
            <person name="Liu Y."/>
            <person name="Ge X."/>
            <person name="Liu W."/>
        </authorList>
    </citation>
    <scope>NUCLEOTIDE SEQUENCE</scope>
    <source>
        <strain evidence="2">S2-27</strain>
    </source>
</reference>
<dbReference type="EMBL" id="JAMKFE010000004">
    <property type="protein sequence ID" value="MCM5679475.1"/>
    <property type="molecule type" value="Genomic_DNA"/>
</dbReference>
<protein>
    <submittedName>
        <fullName evidence="2">Uncharacterized protein</fullName>
    </submittedName>
</protein>
<evidence type="ECO:0000313" key="2">
    <source>
        <dbReference type="EMBL" id="MCM5679475.1"/>
    </source>
</evidence>
<name>A0ABT0YL66_9BURK</name>
<accession>A0ABT0YL66</accession>
<proteinExistence type="predicted"/>
<sequence>MSNRSLWMALGAGLLAGASIAAYRARQRVRRSAVGPEYLDRWSNEASSDLSTPGAGRNPGIGTASPTTSRSPLTGNGAPSSF</sequence>
<evidence type="ECO:0000256" key="1">
    <source>
        <dbReference type="SAM" id="MobiDB-lite"/>
    </source>
</evidence>
<gene>
    <name evidence="2" type="ORF">M8A51_08020</name>
</gene>
<feature type="region of interest" description="Disordered" evidence="1">
    <location>
        <begin position="41"/>
        <end position="82"/>
    </location>
</feature>
<dbReference type="Proteomes" id="UP001165541">
    <property type="component" value="Unassembled WGS sequence"/>
</dbReference>
<feature type="compositionally biased region" description="Polar residues" evidence="1">
    <location>
        <begin position="64"/>
        <end position="82"/>
    </location>
</feature>
<dbReference type="RefSeq" id="WP_251777684.1">
    <property type="nucleotide sequence ID" value="NZ_JAMKFE010000004.1"/>
</dbReference>